<dbReference type="PANTHER" id="PTHR33734:SF22">
    <property type="entry name" value="MEMBRANE-BOUND LYTIC MUREIN TRANSGLYCOSYLASE D"/>
    <property type="match status" value="1"/>
</dbReference>
<evidence type="ECO:0000259" key="3">
    <source>
        <dbReference type="PROSITE" id="PS51782"/>
    </source>
</evidence>
<feature type="transmembrane region" description="Helical" evidence="2">
    <location>
        <begin position="59"/>
        <end position="80"/>
    </location>
</feature>
<dbReference type="InterPro" id="IPR036779">
    <property type="entry name" value="LysM_dom_sf"/>
</dbReference>
<reference evidence="4 5" key="1">
    <citation type="journal article" date="2014" name="Int. J. Syst. Evol. Microbiol.">
        <title>Arthrobacter pityocampae sp. nov., isolated from Thaumetopoea pityocampa (Lep., Thaumetopoeidae).</title>
        <authorList>
            <person name="Ince I.A."/>
            <person name="Demirbag Z."/>
            <person name="Kati H."/>
        </authorList>
    </citation>
    <scope>NUCLEOTIDE SEQUENCE [LARGE SCALE GENOMIC DNA]</scope>
    <source>
        <strain evidence="4 5">Tp2</strain>
    </source>
</reference>
<keyword evidence="2" id="KW-1133">Transmembrane helix</keyword>
<keyword evidence="2" id="KW-0472">Membrane</keyword>
<dbReference type="GO" id="GO:0008932">
    <property type="term" value="F:lytic endotransglycosylase activity"/>
    <property type="evidence" value="ECO:0007669"/>
    <property type="project" value="TreeGrafter"/>
</dbReference>
<keyword evidence="2" id="KW-0812">Transmembrane</keyword>
<feature type="domain" description="LysM" evidence="3">
    <location>
        <begin position="271"/>
        <end position="315"/>
    </location>
</feature>
<proteinExistence type="predicted"/>
<evidence type="ECO:0000313" key="5">
    <source>
        <dbReference type="Proteomes" id="UP000239297"/>
    </source>
</evidence>
<dbReference type="InterPro" id="IPR008258">
    <property type="entry name" value="Transglycosylase_SLT_dom_1"/>
</dbReference>
<dbReference type="Pfam" id="PF01476">
    <property type="entry name" value="LysM"/>
    <property type="match status" value="4"/>
</dbReference>
<dbReference type="InterPro" id="IPR018392">
    <property type="entry name" value="LysM"/>
</dbReference>
<feature type="region of interest" description="Disordered" evidence="1">
    <location>
        <begin position="245"/>
        <end position="267"/>
    </location>
</feature>
<organism evidence="4 5">
    <name type="scientific">Arthrobacter pityocampae</name>
    <dbReference type="NCBI Taxonomy" id="547334"/>
    <lineage>
        <taxon>Bacteria</taxon>
        <taxon>Bacillati</taxon>
        <taxon>Actinomycetota</taxon>
        <taxon>Actinomycetes</taxon>
        <taxon>Micrococcales</taxon>
        <taxon>Micrococcaceae</taxon>
        <taxon>Arthrobacter</taxon>
    </lineage>
</organism>
<dbReference type="Proteomes" id="UP000239297">
    <property type="component" value="Unassembled WGS sequence"/>
</dbReference>
<dbReference type="EMBL" id="PRKW01000002">
    <property type="protein sequence ID" value="PPB50252.1"/>
    <property type="molecule type" value="Genomic_DNA"/>
</dbReference>
<feature type="domain" description="LysM" evidence="3">
    <location>
        <begin position="199"/>
        <end position="243"/>
    </location>
</feature>
<dbReference type="CDD" id="cd00118">
    <property type="entry name" value="LysM"/>
    <property type="match status" value="4"/>
</dbReference>
<dbReference type="SUPFAM" id="SSF53955">
    <property type="entry name" value="Lysozyme-like"/>
    <property type="match status" value="1"/>
</dbReference>
<feature type="region of interest" description="Disordered" evidence="1">
    <location>
        <begin position="1"/>
        <end position="38"/>
    </location>
</feature>
<dbReference type="Gene3D" id="3.10.350.10">
    <property type="entry name" value="LysM domain"/>
    <property type="match status" value="4"/>
</dbReference>
<feature type="compositionally biased region" description="Pro residues" evidence="1">
    <location>
        <begin position="323"/>
        <end position="334"/>
    </location>
</feature>
<feature type="compositionally biased region" description="Pro residues" evidence="1">
    <location>
        <begin position="249"/>
        <end position="267"/>
    </location>
</feature>
<dbReference type="CDD" id="cd00254">
    <property type="entry name" value="LT-like"/>
    <property type="match status" value="1"/>
</dbReference>
<dbReference type="PROSITE" id="PS51782">
    <property type="entry name" value="LYSM"/>
    <property type="match status" value="4"/>
</dbReference>
<dbReference type="Gene3D" id="1.10.530.10">
    <property type="match status" value="1"/>
</dbReference>
<dbReference type="SUPFAM" id="SSF54106">
    <property type="entry name" value="LysM domain"/>
    <property type="match status" value="4"/>
</dbReference>
<evidence type="ECO:0000313" key="4">
    <source>
        <dbReference type="EMBL" id="PPB50252.1"/>
    </source>
</evidence>
<feature type="domain" description="LysM" evidence="3">
    <location>
        <begin position="338"/>
        <end position="382"/>
    </location>
</feature>
<sequence>MCIRSTTSTAWSPDRKSFPGTCVRAGPPPTDEERNMTAQRSNAPLTGARMKTDGASRRGLNVAVTTAALPAVLLSSVALAPPAAASPTASAPVTRHLAPAPALHSSRTVVPAALVAAQIPAQKIAVVTRTVPGDYTVKSGDTIGAIAKRFGLSTDAVLTRNGMTARTVIYPGQKIKLTGGSAPTAKSVAAAPAAPAGGSTYVVKPGDTLGAIASRNGVSLQSVLTANRLSMTSIIYPGQKLSLGGKAPAPAPAPTKPAPAPTKPAPAPAGGTYVVKSGDTLGAIASRNGVGLDSLLAANGLSRSSIIYPGQKLKLTGSVTPQATPPKAPAPAPTPAAGSYTVKAGDTLGAIASRNGVGLSTLLTANRMSMSTVIYPGQKLTIPARGAAPAPAPAPAPTDLVPSSFLGYTYPDRVVADANANKALLNALPAPSQAEMRKIVADTARSMGVDPSLAMAFAYQESGFNQRAVSPANAIGTMQVIPSSGQWASDLVGRKLNLLDPYDNATAGVAIIRSLLRTSPSLDIAIASYYQGQYSVQTRGMFADTKQYVASIKAHQKNFR</sequence>
<accession>A0A2S5J080</accession>
<dbReference type="Pfam" id="PF01464">
    <property type="entry name" value="SLT"/>
    <property type="match status" value="1"/>
</dbReference>
<gene>
    <name evidence="4" type="ORF">C4K88_06250</name>
</gene>
<comment type="caution">
    <text evidence="4">The sequence shown here is derived from an EMBL/GenBank/DDBJ whole genome shotgun (WGS) entry which is preliminary data.</text>
</comment>
<dbReference type="PANTHER" id="PTHR33734">
    <property type="entry name" value="LYSM DOMAIN-CONTAINING GPI-ANCHORED PROTEIN 2"/>
    <property type="match status" value="1"/>
</dbReference>
<evidence type="ECO:0000256" key="1">
    <source>
        <dbReference type="SAM" id="MobiDB-lite"/>
    </source>
</evidence>
<protein>
    <submittedName>
        <fullName evidence="4">Lytic transglycosylase</fullName>
    </submittedName>
</protein>
<feature type="domain" description="LysM" evidence="3">
    <location>
        <begin position="133"/>
        <end position="177"/>
    </location>
</feature>
<name>A0A2S5J080_9MICC</name>
<feature type="compositionally biased region" description="Polar residues" evidence="1">
    <location>
        <begin position="1"/>
        <end position="11"/>
    </location>
</feature>
<feature type="region of interest" description="Disordered" evidence="1">
    <location>
        <begin position="318"/>
        <end position="337"/>
    </location>
</feature>
<evidence type="ECO:0000256" key="2">
    <source>
        <dbReference type="SAM" id="Phobius"/>
    </source>
</evidence>
<dbReference type="AlphaFoldDB" id="A0A2S5J080"/>
<keyword evidence="5" id="KW-1185">Reference proteome</keyword>
<dbReference type="SMART" id="SM00257">
    <property type="entry name" value="LysM"/>
    <property type="match status" value="4"/>
</dbReference>
<dbReference type="InterPro" id="IPR023346">
    <property type="entry name" value="Lysozyme-like_dom_sf"/>
</dbReference>